<evidence type="ECO:0000313" key="3">
    <source>
        <dbReference type="Proteomes" id="UP000276834"/>
    </source>
</evidence>
<evidence type="ECO:0000313" key="2">
    <source>
        <dbReference type="EMBL" id="RLW06892.1"/>
    </source>
</evidence>
<dbReference type="Proteomes" id="UP000276834">
    <property type="component" value="Unassembled WGS sequence"/>
</dbReference>
<dbReference type="AlphaFoldDB" id="A0A3L8STF2"/>
<organism evidence="2 3">
    <name type="scientific">Chloebia gouldiae</name>
    <name type="common">Gouldian finch</name>
    <name type="synonym">Erythrura gouldiae</name>
    <dbReference type="NCBI Taxonomy" id="44316"/>
    <lineage>
        <taxon>Eukaryota</taxon>
        <taxon>Metazoa</taxon>
        <taxon>Chordata</taxon>
        <taxon>Craniata</taxon>
        <taxon>Vertebrata</taxon>
        <taxon>Euteleostomi</taxon>
        <taxon>Archelosauria</taxon>
        <taxon>Archosauria</taxon>
        <taxon>Dinosauria</taxon>
        <taxon>Saurischia</taxon>
        <taxon>Theropoda</taxon>
        <taxon>Coelurosauria</taxon>
        <taxon>Aves</taxon>
        <taxon>Neognathae</taxon>
        <taxon>Neoaves</taxon>
        <taxon>Telluraves</taxon>
        <taxon>Australaves</taxon>
        <taxon>Passeriformes</taxon>
        <taxon>Passeroidea</taxon>
        <taxon>Passeridae</taxon>
        <taxon>Chloebia</taxon>
    </lineage>
</organism>
<dbReference type="EMBL" id="QUSF01000008">
    <property type="protein sequence ID" value="RLW06892.1"/>
    <property type="molecule type" value="Genomic_DNA"/>
</dbReference>
<sequence length="81" mass="8675">GYTSVSRVPPPDTDLPPKHSLRPVQEPQHTGDFVWSLSPASLGWRKAAPSMGPSDLMEKAELGKKTPSGGLAVSQFLQHSP</sequence>
<comment type="caution">
    <text evidence="2">The sequence shown here is derived from an EMBL/GenBank/DDBJ whole genome shotgun (WGS) entry which is preliminary data.</text>
</comment>
<feature type="region of interest" description="Disordered" evidence="1">
    <location>
        <begin position="1"/>
        <end position="31"/>
    </location>
</feature>
<evidence type="ECO:0000256" key="1">
    <source>
        <dbReference type="SAM" id="MobiDB-lite"/>
    </source>
</evidence>
<reference evidence="2 3" key="1">
    <citation type="journal article" date="2018" name="Proc. R. Soc. B">
        <title>A non-coding region near Follistatin controls head colour polymorphism in the Gouldian finch.</title>
        <authorList>
            <person name="Toomey M.B."/>
            <person name="Marques C.I."/>
            <person name="Andrade P."/>
            <person name="Araujo P.M."/>
            <person name="Sabatino S."/>
            <person name="Gazda M.A."/>
            <person name="Afonso S."/>
            <person name="Lopes R.J."/>
            <person name="Corbo J.C."/>
            <person name="Carneiro M."/>
        </authorList>
    </citation>
    <scope>NUCLEOTIDE SEQUENCE [LARGE SCALE GENOMIC DNA]</scope>
    <source>
        <strain evidence="2">Red01</strain>
        <tissue evidence="2">Muscle</tissue>
    </source>
</reference>
<proteinExistence type="predicted"/>
<keyword evidence="3" id="KW-1185">Reference proteome</keyword>
<feature type="non-terminal residue" evidence="2">
    <location>
        <position position="1"/>
    </location>
</feature>
<protein>
    <submittedName>
        <fullName evidence="2">Uncharacterized protein</fullName>
    </submittedName>
</protein>
<accession>A0A3L8STF2</accession>
<name>A0A3L8STF2_CHLGU</name>
<gene>
    <name evidence="2" type="ORF">DV515_00004047</name>
</gene>